<organism evidence="2 3">
    <name type="scientific">Ignatzschineria ureiclastica</name>
    <dbReference type="NCBI Taxonomy" id="472582"/>
    <lineage>
        <taxon>Bacteria</taxon>
        <taxon>Pseudomonadati</taxon>
        <taxon>Pseudomonadota</taxon>
        <taxon>Gammaproteobacteria</taxon>
        <taxon>Cardiobacteriales</taxon>
        <taxon>Ignatzschineriaceae</taxon>
        <taxon>Ignatzschineria</taxon>
    </lineage>
</organism>
<proteinExistence type="predicted"/>
<dbReference type="Proteomes" id="UP000245020">
    <property type="component" value="Unassembled WGS sequence"/>
</dbReference>
<keyword evidence="1" id="KW-1133">Transmembrane helix</keyword>
<evidence type="ECO:0000313" key="2">
    <source>
        <dbReference type="EMBL" id="PWD80823.1"/>
    </source>
</evidence>
<dbReference type="AlphaFoldDB" id="A0A2U2ADT9"/>
<keyword evidence="1" id="KW-0812">Transmembrane</keyword>
<dbReference type="RefSeq" id="WP_109189475.1">
    <property type="nucleotide sequence ID" value="NZ_BMYA01000002.1"/>
</dbReference>
<gene>
    <name evidence="2" type="ORF">DC083_06875</name>
</gene>
<dbReference type="EMBL" id="QEWQ01000004">
    <property type="protein sequence ID" value="PWD80823.1"/>
    <property type="molecule type" value="Genomic_DNA"/>
</dbReference>
<dbReference type="OrthoDB" id="8454998at2"/>
<comment type="caution">
    <text evidence="2">The sequence shown here is derived from an EMBL/GenBank/DDBJ whole genome shotgun (WGS) entry which is preliminary data.</text>
</comment>
<accession>A0A2U2ADT9</accession>
<feature type="transmembrane region" description="Helical" evidence="1">
    <location>
        <begin position="71"/>
        <end position="103"/>
    </location>
</feature>
<feature type="transmembrane region" description="Helical" evidence="1">
    <location>
        <begin position="6"/>
        <end position="29"/>
    </location>
</feature>
<evidence type="ECO:0000313" key="3">
    <source>
        <dbReference type="Proteomes" id="UP000245020"/>
    </source>
</evidence>
<name>A0A2U2ADT9_9GAMM</name>
<evidence type="ECO:0008006" key="4">
    <source>
        <dbReference type="Google" id="ProtNLM"/>
    </source>
</evidence>
<evidence type="ECO:0000256" key="1">
    <source>
        <dbReference type="SAM" id="Phobius"/>
    </source>
</evidence>
<protein>
    <recommendedName>
        <fullName evidence="4">DUF4064 domain-containing protein</fullName>
    </recommendedName>
</protein>
<reference evidence="3" key="1">
    <citation type="submission" date="2018-05" db="EMBL/GenBank/DDBJ databases">
        <title>Ignatzschineria dubaiensis sp. nov., isolated from necrotic foot tissues of dromedaries (Camelus dromedarius) and associated maggots in Dubai, United Arab Emirates.</title>
        <authorList>
            <person name="Tsang C.C."/>
            <person name="Tang J.Y.M."/>
            <person name="Fong J.Y.H."/>
            <person name="Kinne J."/>
            <person name="Lee H.H."/>
            <person name="Joseph M."/>
            <person name="Jose S."/>
            <person name="Schuster R.K."/>
            <person name="Tang Y."/>
            <person name="Sivakumar S."/>
            <person name="Chen J.H.K."/>
            <person name="Teng J.L.L."/>
            <person name="Lau S.K.P."/>
            <person name="Wernery U."/>
            <person name="Woo P.C.Y."/>
        </authorList>
    </citation>
    <scope>NUCLEOTIDE SEQUENCE [LARGE SCALE GENOMIC DNA]</scope>
    <source>
        <strain evidence="3">KCTC 22644</strain>
    </source>
</reference>
<sequence>MRKSGGIIALIAGIFAVIAAIFTLMVGGVGGAFEAEGANTVIGLGFGGLVFSFLTIILGAVSIGVDSKIPGIFLIICSILGAILGGTFVAICMILALIGGILATIGATSKKKKIEMANSMN</sequence>
<feature type="transmembrane region" description="Helical" evidence="1">
    <location>
        <begin position="41"/>
        <end position="65"/>
    </location>
</feature>
<keyword evidence="3" id="KW-1185">Reference proteome</keyword>
<keyword evidence="1" id="KW-0472">Membrane</keyword>